<gene>
    <name evidence="4" type="primary">tsaA</name>
    <name evidence="4" type="ORF">BerOc1_00844</name>
</gene>
<dbReference type="Pfam" id="PF01980">
    <property type="entry name" value="TrmO_N"/>
    <property type="match status" value="1"/>
</dbReference>
<dbReference type="PROSITE" id="PS51668">
    <property type="entry name" value="TSAA_2"/>
    <property type="match status" value="1"/>
</dbReference>
<comment type="similarity">
    <text evidence="2">Belongs to the tRNA methyltransferase O family.</text>
</comment>
<dbReference type="InterPro" id="IPR036414">
    <property type="entry name" value="YaeB_N_sf"/>
</dbReference>
<dbReference type="OrthoDB" id="9804309at2"/>
<dbReference type="PANTHER" id="PTHR12818:SF0">
    <property type="entry name" value="TRNA (ADENINE(37)-N6)-METHYLTRANSFERASE"/>
    <property type="match status" value="1"/>
</dbReference>
<dbReference type="GO" id="GO:0008168">
    <property type="term" value="F:methyltransferase activity"/>
    <property type="evidence" value="ECO:0007669"/>
    <property type="project" value="UniProtKB-KW"/>
</dbReference>
<keyword evidence="4" id="KW-0808">Transferase</keyword>
<dbReference type="EC" id="2.1.1.-" evidence="4"/>
<dbReference type="CDD" id="cd09281">
    <property type="entry name" value="UPF0066"/>
    <property type="match status" value="1"/>
</dbReference>
<dbReference type="InterPro" id="IPR040372">
    <property type="entry name" value="YaeB-like"/>
</dbReference>
<keyword evidence="5" id="KW-1185">Reference proteome</keyword>
<organism evidence="4 5">
    <name type="scientific">Pseudodesulfovibrio hydrargyri</name>
    <dbReference type="NCBI Taxonomy" id="2125990"/>
    <lineage>
        <taxon>Bacteria</taxon>
        <taxon>Pseudomonadati</taxon>
        <taxon>Thermodesulfobacteriota</taxon>
        <taxon>Desulfovibrionia</taxon>
        <taxon>Desulfovibrionales</taxon>
        <taxon>Desulfovibrionaceae</taxon>
    </lineage>
</organism>
<dbReference type="Gene3D" id="2.40.30.70">
    <property type="entry name" value="YaeB-like"/>
    <property type="match status" value="1"/>
</dbReference>
<dbReference type="GO" id="GO:0032259">
    <property type="term" value="P:methylation"/>
    <property type="evidence" value="ECO:0007669"/>
    <property type="project" value="UniProtKB-KW"/>
</dbReference>
<keyword evidence="1" id="KW-0949">S-adenosyl-L-methionine</keyword>
<dbReference type="InterPro" id="IPR023370">
    <property type="entry name" value="TrmO-like_N"/>
</dbReference>
<dbReference type="Proteomes" id="UP000181901">
    <property type="component" value="Unassembled WGS sequence"/>
</dbReference>
<evidence type="ECO:0000256" key="2">
    <source>
        <dbReference type="ARBA" id="ARBA00033753"/>
    </source>
</evidence>
<dbReference type="PANTHER" id="PTHR12818">
    <property type="entry name" value="TRNA (ADENINE(37)-N6)-METHYLTRANSFERASE"/>
    <property type="match status" value="1"/>
</dbReference>
<keyword evidence="4" id="KW-0489">Methyltransferase</keyword>
<dbReference type="InterPro" id="IPR036413">
    <property type="entry name" value="YaeB-like_sf"/>
</dbReference>
<evidence type="ECO:0000313" key="4">
    <source>
        <dbReference type="EMBL" id="OIQ52369.1"/>
    </source>
</evidence>
<dbReference type="NCBIfam" id="TIGR00104">
    <property type="entry name" value="tRNA_TsaA"/>
    <property type="match status" value="1"/>
</dbReference>
<proteinExistence type="inferred from homology"/>
<dbReference type="SUPFAM" id="SSF118196">
    <property type="entry name" value="YaeB-like"/>
    <property type="match status" value="1"/>
</dbReference>
<comment type="caution">
    <text evidence="4">The sequence shown here is derived from an EMBL/GenBank/DDBJ whole genome shotgun (WGS) entry which is preliminary data.</text>
</comment>
<name>A0A1J5NL52_9BACT</name>
<evidence type="ECO:0000259" key="3">
    <source>
        <dbReference type="PROSITE" id="PS51668"/>
    </source>
</evidence>
<reference evidence="4 5" key="1">
    <citation type="submission" date="2015-09" db="EMBL/GenBank/DDBJ databases">
        <title>Genome of Desulfovibrio dechloracetivorans BerOc1, a mercury methylating strain isolated from highly hydrocarbons and metals contaminated coastal sediments.</title>
        <authorList>
            <person name="Goni Urriza M."/>
            <person name="Gassie C."/>
            <person name="Bouchez O."/>
            <person name="Klopp C."/>
            <person name="Ranchou-Peyruse A."/>
            <person name="Remy G."/>
        </authorList>
    </citation>
    <scope>NUCLEOTIDE SEQUENCE [LARGE SCALE GENOMIC DNA]</scope>
    <source>
        <strain evidence="4 5">BerOc1</strain>
    </source>
</reference>
<evidence type="ECO:0000256" key="1">
    <source>
        <dbReference type="ARBA" id="ARBA00022691"/>
    </source>
</evidence>
<dbReference type="AlphaFoldDB" id="A0A1J5NL52"/>
<accession>A0A1J5NL52</accession>
<sequence length="168" mass="18589">MQITYRPIGFFHTPHQCTTGMPIQPSGAQGIKGTIKILPEFREGLRDIEGFSHLIILYHLHEIQGQELTVIPFLDKNPHGIFATRSPKRPNPLGLSVMSLCGVSEEGIILNNVDVLDGTPVIDIKPYVPDFDVWPADRVGWFDGKSCNATTKRSDDRFAACSLEDTGS</sequence>
<dbReference type="EMBL" id="LKAQ01000001">
    <property type="protein sequence ID" value="OIQ52369.1"/>
    <property type="molecule type" value="Genomic_DNA"/>
</dbReference>
<protein>
    <submittedName>
        <fullName evidence="4">Putative tRNA (Adenine(37)-N6)-methyltransferase</fullName>
        <ecNumber evidence="4">2.1.1.-</ecNumber>
    </submittedName>
</protein>
<evidence type="ECO:0000313" key="5">
    <source>
        <dbReference type="Proteomes" id="UP000181901"/>
    </source>
</evidence>
<dbReference type="RefSeq" id="WP_071544428.1">
    <property type="nucleotide sequence ID" value="NZ_LKAQ01000001.1"/>
</dbReference>
<feature type="domain" description="TsaA-like" evidence="3">
    <location>
        <begin position="5"/>
        <end position="136"/>
    </location>
</feature>